<evidence type="ECO:0000313" key="3">
    <source>
        <dbReference type="Proteomes" id="UP001299235"/>
    </source>
</evidence>
<evidence type="ECO:0000313" key="2">
    <source>
        <dbReference type="EMBL" id="MCC2148043.1"/>
    </source>
</evidence>
<feature type="region of interest" description="Disordered" evidence="1">
    <location>
        <begin position="182"/>
        <end position="207"/>
    </location>
</feature>
<proteinExistence type="predicted"/>
<evidence type="ECO:0008006" key="4">
    <source>
        <dbReference type="Google" id="ProtNLM"/>
    </source>
</evidence>
<accession>A0ABS8ES99</accession>
<keyword evidence="3" id="KW-1185">Reference proteome</keyword>
<dbReference type="EMBL" id="JAJEQE010000004">
    <property type="protein sequence ID" value="MCC2148043.1"/>
    <property type="molecule type" value="Genomic_DNA"/>
</dbReference>
<reference evidence="2 3" key="1">
    <citation type="submission" date="2021-10" db="EMBL/GenBank/DDBJ databases">
        <title>Anaerobic single-cell dispensing facilitates the cultivation of human gut bacteria.</title>
        <authorList>
            <person name="Afrizal A."/>
        </authorList>
    </citation>
    <scope>NUCLEOTIDE SEQUENCE [LARGE SCALE GENOMIC DNA]</scope>
    <source>
        <strain evidence="2 3">CLA-AA-H246</strain>
    </source>
</reference>
<evidence type="ECO:0000256" key="1">
    <source>
        <dbReference type="SAM" id="MobiDB-lite"/>
    </source>
</evidence>
<organism evidence="2 3">
    <name type="scientific">Hominisplanchenecus faecis</name>
    <dbReference type="NCBI Taxonomy" id="2885351"/>
    <lineage>
        <taxon>Bacteria</taxon>
        <taxon>Bacillati</taxon>
        <taxon>Bacillota</taxon>
        <taxon>Clostridia</taxon>
        <taxon>Lachnospirales</taxon>
        <taxon>Lachnospiraceae</taxon>
        <taxon>Hominisplanchenecus</taxon>
    </lineage>
</organism>
<dbReference type="Proteomes" id="UP001299235">
    <property type="component" value="Unassembled WGS sequence"/>
</dbReference>
<feature type="compositionally biased region" description="Acidic residues" evidence="1">
    <location>
        <begin position="182"/>
        <end position="192"/>
    </location>
</feature>
<sequence>MKKKPYEQKMYKEKKKKNKIRMRFDFNRKGVIFFAVAAFIICAISIIGTDMGWIDQGGVVSSLKRNSADAPVTYGKVLSQDETTENGKQVCTLKVKIQAKRTKDQTVEQNYYNILQFVKNNPDKYDVIHYEGVAENSGGEEVKAVTFDVSKELIQSIQDGTVEARDIPKKAENLYILYTLTDEAETTADSETAETTSESESTSEAES</sequence>
<name>A0ABS8ES99_9FIRM</name>
<gene>
    <name evidence="2" type="ORF">LKD42_02050</name>
</gene>
<comment type="caution">
    <text evidence="2">The sequence shown here is derived from an EMBL/GenBank/DDBJ whole genome shotgun (WGS) entry which is preliminary data.</text>
</comment>
<protein>
    <recommendedName>
        <fullName evidence="4">Lipoprotein</fullName>
    </recommendedName>
</protein>
<dbReference type="RefSeq" id="WP_349191724.1">
    <property type="nucleotide sequence ID" value="NZ_JBBNIK010000114.1"/>
</dbReference>